<dbReference type="EMBL" id="VCAZ01000002">
    <property type="protein sequence ID" value="TSK14835.1"/>
    <property type="molecule type" value="Genomic_DNA"/>
</dbReference>
<protein>
    <submittedName>
        <fullName evidence="1">Uncharacterized protein</fullName>
    </submittedName>
</protein>
<keyword evidence="2" id="KW-1185">Reference proteome</keyword>
<evidence type="ECO:0000313" key="1">
    <source>
        <dbReference type="EMBL" id="TSK14835.1"/>
    </source>
</evidence>
<sequence>MVLIKMNVPIPDTRGLAECMQSVNLSCYNKVRSHWMHTSEFLKLVHFTTFSDSSLSTFFFVSLNAATKAKLSGEGPCGTFMVFVESVLVCNGSPFTLDLNFDSWVRPSPNSNSWFGQLTDIDSRINSDPGSDY</sequence>
<dbReference type="AlphaFoldDB" id="A0A556TJD2"/>
<proteinExistence type="predicted"/>
<comment type="caution">
    <text evidence="1">The sequence shown here is derived from an EMBL/GenBank/DDBJ whole genome shotgun (WGS) entry which is preliminary data.</text>
</comment>
<evidence type="ECO:0000313" key="2">
    <source>
        <dbReference type="Proteomes" id="UP000319801"/>
    </source>
</evidence>
<accession>A0A556TJD2</accession>
<organism evidence="1 2">
    <name type="scientific">Bagarius yarrelli</name>
    <name type="common">Goonch</name>
    <name type="synonym">Bagrus yarrelli</name>
    <dbReference type="NCBI Taxonomy" id="175774"/>
    <lineage>
        <taxon>Eukaryota</taxon>
        <taxon>Metazoa</taxon>
        <taxon>Chordata</taxon>
        <taxon>Craniata</taxon>
        <taxon>Vertebrata</taxon>
        <taxon>Euteleostomi</taxon>
        <taxon>Actinopterygii</taxon>
        <taxon>Neopterygii</taxon>
        <taxon>Teleostei</taxon>
        <taxon>Ostariophysi</taxon>
        <taxon>Siluriformes</taxon>
        <taxon>Sisoridae</taxon>
        <taxon>Sisorinae</taxon>
        <taxon>Bagarius</taxon>
    </lineage>
</organism>
<gene>
    <name evidence="1" type="ORF">Baya_0818</name>
</gene>
<reference evidence="1 2" key="1">
    <citation type="journal article" date="2019" name="Genome Biol. Evol.">
        <title>Whole-Genome Sequencing of the Giant Devil Catfish, Bagarius yarrelli.</title>
        <authorList>
            <person name="Jiang W."/>
            <person name="Lv Y."/>
            <person name="Cheng L."/>
            <person name="Yang K."/>
            <person name="Chao B."/>
            <person name="Wang X."/>
            <person name="Li Y."/>
            <person name="Pan X."/>
            <person name="You X."/>
            <person name="Zhang Y."/>
            <person name="Yang J."/>
            <person name="Li J."/>
            <person name="Zhang X."/>
            <person name="Liu S."/>
            <person name="Sun C."/>
            <person name="Yang J."/>
            <person name="Shi Q."/>
        </authorList>
    </citation>
    <scope>NUCLEOTIDE SEQUENCE [LARGE SCALE GENOMIC DNA]</scope>
    <source>
        <strain evidence="1">JWS20170419001</strain>
        <tissue evidence="1">Muscle</tissue>
    </source>
</reference>
<name>A0A556TJD2_BAGYA</name>
<dbReference type="Proteomes" id="UP000319801">
    <property type="component" value="Unassembled WGS sequence"/>
</dbReference>